<dbReference type="AlphaFoldDB" id="A0A172ZF43"/>
<name>A0A172ZF43_9BACL</name>
<reference evidence="2 3" key="2">
    <citation type="journal article" date="2016" name="Int. J. Syst. Evol. Microbiol.">
        <title>Paenibacillus bovis sp. nov., isolated from raw yak (Bos grunniens) milk.</title>
        <authorList>
            <person name="Gao C."/>
            <person name="Han J."/>
            <person name="Liu Z."/>
            <person name="Xu X."/>
            <person name="Hang F."/>
            <person name="Wu Z."/>
        </authorList>
    </citation>
    <scope>NUCLEOTIDE SEQUENCE [LARGE SCALE GENOMIC DNA]</scope>
    <source>
        <strain evidence="2 3">BD3526</strain>
    </source>
</reference>
<evidence type="ECO:0008006" key="4">
    <source>
        <dbReference type="Google" id="ProtNLM"/>
    </source>
</evidence>
<feature type="transmembrane region" description="Helical" evidence="1">
    <location>
        <begin position="116"/>
        <end position="138"/>
    </location>
</feature>
<evidence type="ECO:0000313" key="2">
    <source>
        <dbReference type="EMBL" id="ANF95770.1"/>
    </source>
</evidence>
<feature type="transmembrane region" description="Helical" evidence="1">
    <location>
        <begin position="6"/>
        <end position="27"/>
    </location>
</feature>
<keyword evidence="1" id="KW-1133">Transmembrane helix</keyword>
<dbReference type="EMBL" id="CP013023">
    <property type="protein sequence ID" value="ANF95770.1"/>
    <property type="molecule type" value="Genomic_DNA"/>
</dbReference>
<feature type="transmembrane region" description="Helical" evidence="1">
    <location>
        <begin position="150"/>
        <end position="170"/>
    </location>
</feature>
<feature type="transmembrane region" description="Helical" evidence="1">
    <location>
        <begin position="34"/>
        <end position="53"/>
    </location>
</feature>
<dbReference type="OrthoDB" id="2082317at2"/>
<accession>A0A172ZF43</accession>
<dbReference type="STRING" id="1616788.AR543_06965"/>
<keyword evidence="1" id="KW-0812">Transmembrane</keyword>
<keyword evidence="1" id="KW-0472">Membrane</keyword>
<protein>
    <recommendedName>
        <fullName evidence="4">2TM domain-containing protein</fullName>
    </recommendedName>
</protein>
<evidence type="ECO:0000313" key="3">
    <source>
        <dbReference type="Proteomes" id="UP000078148"/>
    </source>
</evidence>
<reference evidence="3" key="1">
    <citation type="submission" date="2015-10" db="EMBL/GenBank/DDBJ databases">
        <title>Genome of Paenibacillus bovis sp. nov.</title>
        <authorList>
            <person name="Wu Z."/>
            <person name="Gao C."/>
            <person name="Liu Z."/>
            <person name="Zheng H."/>
        </authorList>
    </citation>
    <scope>NUCLEOTIDE SEQUENCE [LARGE SCALE GENOMIC DNA]</scope>
    <source>
        <strain evidence="3">BD3526</strain>
    </source>
</reference>
<evidence type="ECO:0000256" key="1">
    <source>
        <dbReference type="SAM" id="Phobius"/>
    </source>
</evidence>
<feature type="transmembrane region" description="Helical" evidence="1">
    <location>
        <begin position="59"/>
        <end position="79"/>
    </location>
</feature>
<organism evidence="2 3">
    <name type="scientific">Paenibacillus bovis</name>
    <dbReference type="NCBI Taxonomy" id="1616788"/>
    <lineage>
        <taxon>Bacteria</taxon>
        <taxon>Bacillati</taxon>
        <taxon>Bacillota</taxon>
        <taxon>Bacilli</taxon>
        <taxon>Bacillales</taxon>
        <taxon>Paenibacillaceae</taxon>
        <taxon>Paenibacillus</taxon>
    </lineage>
</organism>
<sequence length="178" mass="20225">MIAYLIVACEVLFWVFVIGGLAARYVLGAKRLSTFLLICTPLIDLVLLIAAFMDLRNGATATMAHGIAAVYIGVSLAYGHRMIRWADERFAYRFADGQKPQKLYGREHARHERTGWMMHLISWIVGNALLLFMIWYVGDPSRTIVLNSVIRVWAIVLAIDFVISFSYTLWPRKQKSTA</sequence>
<keyword evidence="3" id="KW-1185">Reference proteome</keyword>
<dbReference type="RefSeq" id="WP_060533018.1">
    <property type="nucleotide sequence ID" value="NZ_CP013023.1"/>
</dbReference>
<proteinExistence type="predicted"/>
<dbReference type="Proteomes" id="UP000078148">
    <property type="component" value="Chromosome"/>
</dbReference>
<dbReference type="KEGG" id="pbv:AR543_06965"/>
<gene>
    <name evidence="2" type="ORF">AR543_06965</name>
</gene>